<organism evidence="1">
    <name type="scientific">viral metagenome</name>
    <dbReference type="NCBI Taxonomy" id="1070528"/>
    <lineage>
        <taxon>unclassified sequences</taxon>
        <taxon>metagenomes</taxon>
        <taxon>organismal metagenomes</taxon>
    </lineage>
</organism>
<name>A0A6M3XIF3_9ZZZZ</name>
<dbReference type="EMBL" id="MT144696">
    <property type="protein sequence ID" value="QJH97670.1"/>
    <property type="molecule type" value="Genomic_DNA"/>
</dbReference>
<dbReference type="AlphaFoldDB" id="A0A6M3XIF3"/>
<accession>A0A6M3XIF3</accession>
<sequence>MSKQNSSFEPMNGEHGKIYDKIDSIRSSLGNKIDAIKIETSEIKTDVALIKNSLKYFPCEANSKNIKDIELKMYMAIGGLSLILISKQLGLW</sequence>
<reference evidence="1" key="1">
    <citation type="submission" date="2020-03" db="EMBL/GenBank/DDBJ databases">
        <title>The deep terrestrial virosphere.</title>
        <authorList>
            <person name="Holmfeldt K."/>
            <person name="Nilsson E."/>
            <person name="Simone D."/>
            <person name="Lopez-Fernandez M."/>
            <person name="Wu X."/>
            <person name="de Brujin I."/>
            <person name="Lundin D."/>
            <person name="Andersson A."/>
            <person name="Bertilsson S."/>
            <person name="Dopson M."/>
        </authorList>
    </citation>
    <scope>NUCLEOTIDE SEQUENCE</scope>
    <source>
        <strain evidence="1">TM448B01062</strain>
    </source>
</reference>
<proteinExistence type="predicted"/>
<evidence type="ECO:0000313" key="1">
    <source>
        <dbReference type="EMBL" id="QJH97670.1"/>
    </source>
</evidence>
<protein>
    <submittedName>
        <fullName evidence="1">Uncharacterized protein</fullName>
    </submittedName>
</protein>
<gene>
    <name evidence="1" type="ORF">TM448B01062_0015</name>
</gene>